<name>A0ABS3JCT1_9BACT</name>
<evidence type="ECO:0000313" key="2">
    <source>
        <dbReference type="Proteomes" id="UP000664628"/>
    </source>
</evidence>
<protein>
    <submittedName>
        <fullName evidence="1">Uncharacterized protein</fullName>
    </submittedName>
</protein>
<dbReference type="EMBL" id="JAFMYW010000001">
    <property type="protein sequence ID" value="MBO0947797.1"/>
    <property type="molecule type" value="Genomic_DNA"/>
</dbReference>
<accession>A0ABS3JCT1</accession>
<reference evidence="1 2" key="1">
    <citation type="submission" date="2021-03" db="EMBL/GenBank/DDBJ databases">
        <title>Fibrella sp. HMF5405 genome sequencing and assembly.</title>
        <authorList>
            <person name="Kang H."/>
            <person name="Kim H."/>
            <person name="Bae S."/>
            <person name="Joh K."/>
        </authorList>
    </citation>
    <scope>NUCLEOTIDE SEQUENCE [LARGE SCALE GENOMIC DNA]</scope>
    <source>
        <strain evidence="1 2">HMF5405</strain>
    </source>
</reference>
<dbReference type="Proteomes" id="UP000664628">
    <property type="component" value="Unassembled WGS sequence"/>
</dbReference>
<sequence>MHVLFNLLGLCLLAQSVLGQSTGRDSSPVTTAARQAVDRYDQVSATLEHLYDGPEYISYDRRLTGHAFFPTDTMQDGMVFYEGRQFAVPLLYDIVKDVVVVVHTSGYRIALHSDRVERFSLKNHLFIRIDSIGQNMPEGFYDLLYDGPTQLLARRKKNILVNPNSFGYGIYDPKTTYYLRKNGRYFQAKNKRGLLTLLADRRKELASFARRQKLSFRPSPETAFLKLAQQYDELTKPL</sequence>
<keyword evidence="2" id="KW-1185">Reference proteome</keyword>
<gene>
    <name evidence="1" type="ORF">J2I46_04340</name>
</gene>
<evidence type="ECO:0000313" key="1">
    <source>
        <dbReference type="EMBL" id="MBO0947797.1"/>
    </source>
</evidence>
<dbReference type="RefSeq" id="WP_207327697.1">
    <property type="nucleotide sequence ID" value="NZ_JAFMYW010000001.1"/>
</dbReference>
<organism evidence="1 2">
    <name type="scientific">Fibrella forsythiae</name>
    <dbReference type="NCBI Taxonomy" id="2817061"/>
    <lineage>
        <taxon>Bacteria</taxon>
        <taxon>Pseudomonadati</taxon>
        <taxon>Bacteroidota</taxon>
        <taxon>Cytophagia</taxon>
        <taxon>Cytophagales</taxon>
        <taxon>Spirosomataceae</taxon>
        <taxon>Fibrella</taxon>
    </lineage>
</organism>
<proteinExistence type="predicted"/>
<comment type="caution">
    <text evidence="1">The sequence shown here is derived from an EMBL/GenBank/DDBJ whole genome shotgun (WGS) entry which is preliminary data.</text>
</comment>